<dbReference type="InterPro" id="IPR008271">
    <property type="entry name" value="Ser/Thr_kinase_AS"/>
</dbReference>
<feature type="region of interest" description="Disordered" evidence="8">
    <location>
        <begin position="359"/>
        <end position="378"/>
    </location>
</feature>
<dbReference type="VEuPathDB" id="TrichDB:TRFO_39494"/>
<evidence type="ECO:0000313" key="11">
    <source>
        <dbReference type="Proteomes" id="UP000179807"/>
    </source>
</evidence>
<feature type="binding site" evidence="6">
    <location>
        <position position="47"/>
    </location>
    <ligand>
        <name>ATP</name>
        <dbReference type="ChEBI" id="CHEBI:30616"/>
    </ligand>
</feature>
<dbReference type="PROSITE" id="PS00107">
    <property type="entry name" value="PROTEIN_KINASE_ATP"/>
    <property type="match status" value="1"/>
</dbReference>
<dbReference type="PANTHER" id="PTHR24346:SF82">
    <property type="entry name" value="KP78A-RELATED"/>
    <property type="match status" value="1"/>
</dbReference>
<evidence type="ECO:0000259" key="9">
    <source>
        <dbReference type="PROSITE" id="PS50011"/>
    </source>
</evidence>
<name>A0A1J4J4L2_9EUKA</name>
<evidence type="ECO:0000256" key="4">
    <source>
        <dbReference type="ARBA" id="ARBA00022777"/>
    </source>
</evidence>
<dbReference type="EMBL" id="MLAK01001329">
    <property type="protein sequence ID" value="OHS94288.1"/>
    <property type="molecule type" value="Genomic_DNA"/>
</dbReference>
<evidence type="ECO:0000256" key="5">
    <source>
        <dbReference type="ARBA" id="ARBA00022840"/>
    </source>
</evidence>
<evidence type="ECO:0000256" key="1">
    <source>
        <dbReference type="ARBA" id="ARBA00022527"/>
    </source>
</evidence>
<keyword evidence="1 7" id="KW-0723">Serine/threonine-protein kinase</keyword>
<dbReference type="GO" id="GO:0005737">
    <property type="term" value="C:cytoplasm"/>
    <property type="evidence" value="ECO:0007669"/>
    <property type="project" value="TreeGrafter"/>
</dbReference>
<dbReference type="SMART" id="SM00220">
    <property type="entry name" value="S_TKc"/>
    <property type="match status" value="1"/>
</dbReference>
<comment type="similarity">
    <text evidence="7">Belongs to the protein kinase superfamily.</text>
</comment>
<dbReference type="GO" id="GO:0005524">
    <property type="term" value="F:ATP binding"/>
    <property type="evidence" value="ECO:0007669"/>
    <property type="project" value="UniProtKB-UniRule"/>
</dbReference>
<dbReference type="Gene3D" id="1.10.510.10">
    <property type="entry name" value="Transferase(Phosphotransferase) domain 1"/>
    <property type="match status" value="1"/>
</dbReference>
<keyword evidence="4 10" id="KW-0418">Kinase</keyword>
<feature type="domain" description="Protein kinase" evidence="9">
    <location>
        <begin position="14"/>
        <end position="266"/>
    </location>
</feature>
<accession>A0A1J4J4L2</accession>
<evidence type="ECO:0000256" key="3">
    <source>
        <dbReference type="ARBA" id="ARBA00022741"/>
    </source>
</evidence>
<organism evidence="10 11">
    <name type="scientific">Tritrichomonas foetus</name>
    <dbReference type="NCBI Taxonomy" id="1144522"/>
    <lineage>
        <taxon>Eukaryota</taxon>
        <taxon>Metamonada</taxon>
        <taxon>Parabasalia</taxon>
        <taxon>Tritrichomonadida</taxon>
        <taxon>Tritrichomonadidae</taxon>
        <taxon>Tritrichomonas</taxon>
    </lineage>
</organism>
<evidence type="ECO:0000313" key="10">
    <source>
        <dbReference type="EMBL" id="OHS94288.1"/>
    </source>
</evidence>
<keyword evidence="5 6" id="KW-0067">ATP-binding</keyword>
<dbReference type="Proteomes" id="UP000179807">
    <property type="component" value="Unassembled WGS sequence"/>
</dbReference>
<dbReference type="OrthoDB" id="6513151at2759"/>
<dbReference type="FunFam" id="3.30.200.20:FF:000042">
    <property type="entry name" value="Aurora kinase A"/>
    <property type="match status" value="1"/>
</dbReference>
<keyword evidence="11" id="KW-1185">Reference proteome</keyword>
<dbReference type="Pfam" id="PF00069">
    <property type="entry name" value="Pkinase"/>
    <property type="match status" value="1"/>
</dbReference>
<keyword evidence="3 6" id="KW-0547">Nucleotide-binding</keyword>
<dbReference type="AlphaFoldDB" id="A0A1J4J4L2"/>
<dbReference type="PROSITE" id="PS00108">
    <property type="entry name" value="PROTEIN_KINASE_ST"/>
    <property type="match status" value="1"/>
</dbReference>
<dbReference type="GO" id="GO:0004674">
    <property type="term" value="F:protein serine/threonine kinase activity"/>
    <property type="evidence" value="ECO:0007669"/>
    <property type="project" value="UniProtKB-KW"/>
</dbReference>
<evidence type="ECO:0000256" key="8">
    <source>
        <dbReference type="SAM" id="MobiDB-lite"/>
    </source>
</evidence>
<dbReference type="PANTHER" id="PTHR24346">
    <property type="entry name" value="MAP/MICROTUBULE AFFINITY-REGULATING KINASE"/>
    <property type="match status" value="1"/>
</dbReference>
<proteinExistence type="inferred from homology"/>
<evidence type="ECO:0000256" key="2">
    <source>
        <dbReference type="ARBA" id="ARBA00022679"/>
    </source>
</evidence>
<reference evidence="10" key="1">
    <citation type="submission" date="2016-10" db="EMBL/GenBank/DDBJ databases">
        <authorList>
            <person name="Benchimol M."/>
            <person name="Almeida L.G."/>
            <person name="Vasconcelos A.T."/>
            <person name="Perreira-Neves A."/>
            <person name="Rosa I.A."/>
            <person name="Tasca T."/>
            <person name="Bogo M.R."/>
            <person name="de Souza W."/>
        </authorList>
    </citation>
    <scope>NUCLEOTIDE SEQUENCE [LARGE SCALE GENOMIC DNA]</scope>
    <source>
        <strain evidence="10">K</strain>
    </source>
</reference>
<dbReference type="FunFam" id="1.10.510.10:FF:000271">
    <property type="entry name" value="Non-specific serine/threonine protein kinase"/>
    <property type="match status" value="1"/>
</dbReference>
<dbReference type="InterPro" id="IPR017441">
    <property type="entry name" value="Protein_kinase_ATP_BS"/>
</dbReference>
<evidence type="ECO:0000256" key="7">
    <source>
        <dbReference type="RuleBase" id="RU000304"/>
    </source>
</evidence>
<evidence type="ECO:0000256" key="6">
    <source>
        <dbReference type="PROSITE-ProRule" id="PRU10141"/>
    </source>
</evidence>
<dbReference type="GO" id="GO:0035556">
    <property type="term" value="P:intracellular signal transduction"/>
    <property type="evidence" value="ECO:0007669"/>
    <property type="project" value="TreeGrafter"/>
</dbReference>
<gene>
    <name evidence="10" type="ORF">TRFO_39494</name>
</gene>
<dbReference type="InterPro" id="IPR011009">
    <property type="entry name" value="Kinase-like_dom_sf"/>
</dbReference>
<comment type="caution">
    <text evidence="10">The sequence shown here is derived from an EMBL/GenBank/DDBJ whole genome shotgun (WGS) entry which is preliminary data.</text>
</comment>
<sequence>MKTTVVCPNKIGPYQLRDTIGSGAFAVVKLAYLPENKKYYACKIIAKQRLERMKDKTRFEQEIRIQQQMRHSHIVQLVDLFKDTLNYYVVIEFCPNGDLFAKIVANKKLTEEQAQIYFRQIIEGLAYIHSMNVAHRDLKPENILLDENGLIKISDFGLSKYLGNNGLTGTSCGSPCYAAPEVISGQTYDPKKSDMWSCGVILYAMVTGQLPWTKRNQQQLYHQIKKASFNIPSYVSSKCSDLINKLINVNPLTRYTTEDVLEHPFMCDTSLNHNEQSNTDNKLLMNSQGRINNSSNRLVSLRMLDFFFEREDSLPMIKNTSLCVSTGNFQLTKEKQKKNNGHCKALEFTKTAKMITKGQKSSFKVSHNEGKPRANPVGIKPALSNFNAQFEPFDKNVESEEEKEKIPQWKDVVKKARHKKPVLVKPKCALNSIMESV</sequence>
<protein>
    <submittedName>
        <fullName evidence="10">CAMK family protein kinase</fullName>
    </submittedName>
</protein>
<dbReference type="SUPFAM" id="SSF56112">
    <property type="entry name" value="Protein kinase-like (PK-like)"/>
    <property type="match status" value="1"/>
</dbReference>
<dbReference type="CDD" id="cd14003">
    <property type="entry name" value="STKc_AMPK-like"/>
    <property type="match status" value="1"/>
</dbReference>
<dbReference type="PROSITE" id="PS50011">
    <property type="entry name" value="PROTEIN_KINASE_DOM"/>
    <property type="match status" value="1"/>
</dbReference>
<dbReference type="RefSeq" id="XP_068347425.1">
    <property type="nucleotide sequence ID" value="XM_068512681.1"/>
</dbReference>
<dbReference type="GeneID" id="94847385"/>
<dbReference type="InterPro" id="IPR000719">
    <property type="entry name" value="Prot_kinase_dom"/>
</dbReference>
<keyword evidence="2" id="KW-0808">Transferase</keyword>